<evidence type="ECO:0000313" key="1">
    <source>
        <dbReference type="EMBL" id="KAJ3481231.1"/>
    </source>
</evidence>
<dbReference type="Proteomes" id="UP001212997">
    <property type="component" value="Unassembled WGS sequence"/>
</dbReference>
<sequence>MGRGLPEVVSTPAIKPKVATPVQRIVRGPPCLPAPDTSALPETVRTYVSPELRGRLNTLVHYSNPQVHMYAIGSLPQQLHWGAASGGADDLSSYVTFQGVPVKVWFPAEVKVPWFFDDEGAILKKASICFKPIRQVDYDRAVIILTTFANPPTDAPEKEGIWAAAWLAGKDTPAHQVSEFAEVYDARNAFRAKRDMKKLEVSILKPNDIVLVETLVRRFIPRENNKRKAVRAPTDLPARSADSNVEVDI</sequence>
<evidence type="ECO:0000313" key="2">
    <source>
        <dbReference type="Proteomes" id="UP001212997"/>
    </source>
</evidence>
<comment type="caution">
    <text evidence="1">The sequence shown here is derived from an EMBL/GenBank/DDBJ whole genome shotgun (WGS) entry which is preliminary data.</text>
</comment>
<organism evidence="1 2">
    <name type="scientific">Meripilus lineatus</name>
    <dbReference type="NCBI Taxonomy" id="2056292"/>
    <lineage>
        <taxon>Eukaryota</taxon>
        <taxon>Fungi</taxon>
        <taxon>Dikarya</taxon>
        <taxon>Basidiomycota</taxon>
        <taxon>Agaricomycotina</taxon>
        <taxon>Agaricomycetes</taxon>
        <taxon>Polyporales</taxon>
        <taxon>Meripilaceae</taxon>
        <taxon>Meripilus</taxon>
    </lineage>
</organism>
<dbReference type="EMBL" id="JANAWD010000332">
    <property type="protein sequence ID" value="KAJ3481231.1"/>
    <property type="molecule type" value="Genomic_DNA"/>
</dbReference>
<proteinExistence type="predicted"/>
<accession>A0AAD5UYP0</accession>
<protein>
    <submittedName>
        <fullName evidence="1">Uncharacterized protein</fullName>
    </submittedName>
</protein>
<gene>
    <name evidence="1" type="ORF">NLI96_g7803</name>
</gene>
<name>A0AAD5UYP0_9APHY</name>
<dbReference type="AlphaFoldDB" id="A0AAD5UYP0"/>
<reference evidence="1" key="1">
    <citation type="submission" date="2022-07" db="EMBL/GenBank/DDBJ databases">
        <title>Genome Sequence of Physisporinus lineatus.</title>
        <authorList>
            <person name="Buettner E."/>
        </authorList>
    </citation>
    <scope>NUCLEOTIDE SEQUENCE</scope>
    <source>
        <strain evidence="1">VT162</strain>
    </source>
</reference>
<keyword evidence="2" id="KW-1185">Reference proteome</keyword>